<evidence type="ECO:0000313" key="2">
    <source>
        <dbReference type="Proteomes" id="UP000828390"/>
    </source>
</evidence>
<proteinExistence type="predicted"/>
<accession>A0A9D4CJK4</accession>
<comment type="caution">
    <text evidence="1">The sequence shown here is derived from an EMBL/GenBank/DDBJ whole genome shotgun (WGS) entry which is preliminary data.</text>
</comment>
<dbReference type="AlphaFoldDB" id="A0A9D4CJK4"/>
<sequence length="57" mass="6296">MDREISMRTPCVGTTCKNTGSWTIADDVLTVPTKVAVRVPFVTLYTEVLIDPPLENT</sequence>
<organism evidence="1 2">
    <name type="scientific">Dreissena polymorpha</name>
    <name type="common">Zebra mussel</name>
    <name type="synonym">Mytilus polymorpha</name>
    <dbReference type="NCBI Taxonomy" id="45954"/>
    <lineage>
        <taxon>Eukaryota</taxon>
        <taxon>Metazoa</taxon>
        <taxon>Spiralia</taxon>
        <taxon>Lophotrochozoa</taxon>
        <taxon>Mollusca</taxon>
        <taxon>Bivalvia</taxon>
        <taxon>Autobranchia</taxon>
        <taxon>Heteroconchia</taxon>
        <taxon>Euheterodonta</taxon>
        <taxon>Imparidentia</taxon>
        <taxon>Neoheterodontei</taxon>
        <taxon>Myida</taxon>
        <taxon>Dreissenoidea</taxon>
        <taxon>Dreissenidae</taxon>
        <taxon>Dreissena</taxon>
    </lineage>
</organism>
<reference evidence="1" key="2">
    <citation type="submission" date="2020-11" db="EMBL/GenBank/DDBJ databases">
        <authorList>
            <person name="McCartney M.A."/>
            <person name="Auch B."/>
            <person name="Kono T."/>
            <person name="Mallez S."/>
            <person name="Becker A."/>
            <person name="Gohl D.M."/>
            <person name="Silverstein K.A.T."/>
            <person name="Koren S."/>
            <person name="Bechman K.B."/>
            <person name="Herman A."/>
            <person name="Abrahante J.E."/>
            <person name="Garbe J."/>
        </authorList>
    </citation>
    <scope>NUCLEOTIDE SEQUENCE</scope>
    <source>
        <strain evidence="1">Duluth1</strain>
        <tissue evidence="1">Whole animal</tissue>
    </source>
</reference>
<protein>
    <submittedName>
        <fullName evidence="1">Uncharacterized protein</fullName>
    </submittedName>
</protein>
<dbReference type="Proteomes" id="UP000828390">
    <property type="component" value="Unassembled WGS sequence"/>
</dbReference>
<keyword evidence="2" id="KW-1185">Reference proteome</keyword>
<reference evidence="1" key="1">
    <citation type="journal article" date="2019" name="bioRxiv">
        <title>The Genome of the Zebra Mussel, Dreissena polymorpha: A Resource for Invasive Species Research.</title>
        <authorList>
            <person name="McCartney M.A."/>
            <person name="Auch B."/>
            <person name="Kono T."/>
            <person name="Mallez S."/>
            <person name="Zhang Y."/>
            <person name="Obille A."/>
            <person name="Becker A."/>
            <person name="Abrahante J.E."/>
            <person name="Garbe J."/>
            <person name="Badalamenti J.P."/>
            <person name="Herman A."/>
            <person name="Mangelson H."/>
            <person name="Liachko I."/>
            <person name="Sullivan S."/>
            <person name="Sone E.D."/>
            <person name="Koren S."/>
            <person name="Silverstein K.A.T."/>
            <person name="Beckman K.B."/>
            <person name="Gohl D.M."/>
        </authorList>
    </citation>
    <scope>NUCLEOTIDE SEQUENCE</scope>
    <source>
        <strain evidence="1">Duluth1</strain>
        <tissue evidence="1">Whole animal</tissue>
    </source>
</reference>
<name>A0A9D4CJK4_DREPO</name>
<gene>
    <name evidence="1" type="ORF">DPMN_052366</name>
</gene>
<dbReference type="EMBL" id="JAIWYP010000012">
    <property type="protein sequence ID" value="KAH3726499.1"/>
    <property type="molecule type" value="Genomic_DNA"/>
</dbReference>
<evidence type="ECO:0000313" key="1">
    <source>
        <dbReference type="EMBL" id="KAH3726499.1"/>
    </source>
</evidence>